<keyword evidence="3" id="KW-1185">Reference proteome</keyword>
<dbReference type="Gene3D" id="3.40.50.150">
    <property type="entry name" value="Vaccinia Virus protein VP39"/>
    <property type="match status" value="1"/>
</dbReference>
<dbReference type="InterPro" id="IPR029063">
    <property type="entry name" value="SAM-dependent_MTases_sf"/>
</dbReference>
<evidence type="ECO:0000313" key="3">
    <source>
        <dbReference type="Proteomes" id="UP001189429"/>
    </source>
</evidence>
<dbReference type="InterPro" id="IPR025789">
    <property type="entry name" value="DOT1_dom"/>
</dbReference>
<comment type="caution">
    <text evidence="2">The sequence shown here is derived from an EMBL/GenBank/DDBJ whole genome shotgun (WGS) entry which is preliminary data.</text>
</comment>
<evidence type="ECO:0000259" key="1">
    <source>
        <dbReference type="Pfam" id="PF08123"/>
    </source>
</evidence>
<feature type="domain" description="DOT1" evidence="1">
    <location>
        <begin position="166"/>
        <end position="270"/>
    </location>
</feature>
<dbReference type="Pfam" id="PF08123">
    <property type="entry name" value="DOT1"/>
    <property type="match status" value="1"/>
</dbReference>
<gene>
    <name evidence="2" type="ORF">PCOR1329_LOCUS44785</name>
</gene>
<dbReference type="SUPFAM" id="SSF53335">
    <property type="entry name" value="S-adenosyl-L-methionine-dependent methyltransferases"/>
    <property type="match status" value="1"/>
</dbReference>
<evidence type="ECO:0000313" key="2">
    <source>
        <dbReference type="EMBL" id="CAK0853225.1"/>
    </source>
</evidence>
<accession>A0ABN9U4V1</accession>
<dbReference type="Proteomes" id="UP001189429">
    <property type="component" value="Unassembled WGS sequence"/>
</dbReference>
<name>A0ABN9U4V1_9DINO</name>
<protein>
    <recommendedName>
        <fullName evidence="1">DOT1 domain-containing protein</fullName>
    </recommendedName>
</protein>
<proteinExistence type="predicted"/>
<reference evidence="2" key="1">
    <citation type="submission" date="2023-10" db="EMBL/GenBank/DDBJ databases">
        <authorList>
            <person name="Chen Y."/>
            <person name="Shah S."/>
            <person name="Dougan E. K."/>
            <person name="Thang M."/>
            <person name="Chan C."/>
        </authorList>
    </citation>
    <scope>NUCLEOTIDE SEQUENCE [LARGE SCALE GENOMIC DNA]</scope>
</reference>
<organism evidence="2 3">
    <name type="scientific">Prorocentrum cordatum</name>
    <dbReference type="NCBI Taxonomy" id="2364126"/>
    <lineage>
        <taxon>Eukaryota</taxon>
        <taxon>Sar</taxon>
        <taxon>Alveolata</taxon>
        <taxon>Dinophyceae</taxon>
        <taxon>Prorocentrales</taxon>
        <taxon>Prorocentraceae</taxon>
        <taxon>Prorocentrum</taxon>
    </lineage>
</organism>
<sequence length="320" mass="34610">MECAFLFKRGSRFPLPVSLKSTPCFCCFSMPHDRIRGHPGRLDREPQPYPIRMPPCARGVAQLSVSVLLVGFRAAVVKCCGEAFACTTGLGGTFWVRPPPLIARGGARLAQLARPDSVSEDDARRFSEAGYDVRSAVFGTVPPESTADLFEMVRDVTQLPDLERFLENGTFVDLGSGEGELVVNALREHPGLGRAVGVELCGERHLAAEARAAALPEGLRARARFLEGDICDEAHDQIRESIASARIVFIGSLMFDAGLVERLSSVLRRLVAARGMAAVVVSFGKQLDLQDRPSAMRSGLLRGSWGLAPVYAYGLLPGSR</sequence>
<dbReference type="EMBL" id="CAUYUJ010015382">
    <property type="protein sequence ID" value="CAK0853225.1"/>
    <property type="molecule type" value="Genomic_DNA"/>
</dbReference>